<name>A0ABN7R7N9_9BACT</name>
<evidence type="ECO:0008006" key="3">
    <source>
        <dbReference type="Google" id="ProtNLM"/>
    </source>
</evidence>
<proteinExistence type="predicted"/>
<reference evidence="1 2" key="1">
    <citation type="submission" date="2021-04" db="EMBL/GenBank/DDBJ databases">
        <authorList>
            <person name="Rodrigo-Torres L."/>
            <person name="Arahal R. D."/>
            <person name="Lucena T."/>
        </authorList>
    </citation>
    <scope>NUCLEOTIDE SEQUENCE [LARGE SCALE GENOMIC DNA]</scope>
    <source>
        <strain evidence="1 2">CECT 9623</strain>
    </source>
</reference>
<comment type="caution">
    <text evidence="1">The sequence shown here is derived from an EMBL/GenBank/DDBJ whole genome shotgun (WGS) entry which is preliminary data.</text>
</comment>
<protein>
    <recommendedName>
        <fullName evidence="3">Addiction module component</fullName>
    </recommendedName>
</protein>
<evidence type="ECO:0000313" key="2">
    <source>
        <dbReference type="Proteomes" id="UP000679725"/>
    </source>
</evidence>
<accession>A0ABN7R7N9</accession>
<sequence length="75" mass="8966">MDDLLQTFDQLNEPHRRQLLAYADTLLIQQKVRRPEGNLSVWKEKIKDISTWTEEDIASITENSKNINKWKVPEW</sequence>
<dbReference type="EMBL" id="CAJRAU010000003">
    <property type="protein sequence ID" value="CAG5070080.1"/>
    <property type="molecule type" value="Genomic_DNA"/>
</dbReference>
<gene>
    <name evidence="1" type="ORF">DYBT9623_02820</name>
</gene>
<dbReference type="Proteomes" id="UP000679725">
    <property type="component" value="Unassembled WGS sequence"/>
</dbReference>
<keyword evidence="2" id="KW-1185">Reference proteome</keyword>
<evidence type="ECO:0000313" key="1">
    <source>
        <dbReference type="EMBL" id="CAG5070080.1"/>
    </source>
</evidence>
<organism evidence="1 2">
    <name type="scientific">Dyadobacter linearis</name>
    <dbReference type="NCBI Taxonomy" id="2823330"/>
    <lineage>
        <taxon>Bacteria</taxon>
        <taxon>Pseudomonadati</taxon>
        <taxon>Bacteroidota</taxon>
        <taxon>Cytophagia</taxon>
        <taxon>Cytophagales</taxon>
        <taxon>Spirosomataceae</taxon>
        <taxon>Dyadobacter</taxon>
    </lineage>
</organism>